<organism evidence="5 6">
    <name type="scientific">Chitinophaga pollutisoli</name>
    <dbReference type="NCBI Taxonomy" id="3133966"/>
    <lineage>
        <taxon>Bacteria</taxon>
        <taxon>Pseudomonadati</taxon>
        <taxon>Bacteroidota</taxon>
        <taxon>Chitinophagia</taxon>
        <taxon>Chitinophagales</taxon>
        <taxon>Chitinophagaceae</taxon>
        <taxon>Chitinophaga</taxon>
    </lineage>
</organism>
<dbReference type="Gene3D" id="2.40.30.170">
    <property type="match status" value="1"/>
</dbReference>
<dbReference type="PANTHER" id="PTHR30469:SF37">
    <property type="entry name" value="RAGD PROTEIN"/>
    <property type="match status" value="1"/>
</dbReference>
<evidence type="ECO:0000259" key="4">
    <source>
        <dbReference type="Pfam" id="PF25989"/>
    </source>
</evidence>
<evidence type="ECO:0000313" key="6">
    <source>
        <dbReference type="Proteomes" id="UP001485459"/>
    </source>
</evidence>
<dbReference type="InterPro" id="IPR058792">
    <property type="entry name" value="Beta-barrel_RND_2"/>
</dbReference>
<protein>
    <submittedName>
        <fullName evidence="5">Efflux RND transporter periplasmic adaptor subunit</fullName>
    </submittedName>
</protein>
<evidence type="ECO:0000256" key="1">
    <source>
        <dbReference type="ARBA" id="ARBA00009477"/>
    </source>
</evidence>
<evidence type="ECO:0000313" key="5">
    <source>
        <dbReference type="EMBL" id="WZN39547.1"/>
    </source>
</evidence>
<reference evidence="6" key="1">
    <citation type="submission" date="2024-03" db="EMBL/GenBank/DDBJ databases">
        <title>Chitinophaga horti sp. nov., isolated from garden soil.</title>
        <authorList>
            <person name="Lee D.S."/>
            <person name="Han D.M."/>
            <person name="Baek J.H."/>
            <person name="Choi D.G."/>
            <person name="Jeon J.H."/>
            <person name="Jeon C.O."/>
        </authorList>
    </citation>
    <scope>NUCLEOTIDE SEQUENCE [LARGE SCALE GENOMIC DNA]</scope>
    <source>
        <strain evidence="6">GPA1</strain>
    </source>
</reference>
<dbReference type="Gene3D" id="1.10.287.470">
    <property type="entry name" value="Helix hairpin bin"/>
    <property type="match status" value="1"/>
</dbReference>
<dbReference type="Gene3D" id="2.40.50.100">
    <property type="match status" value="1"/>
</dbReference>
<accession>A0ABZ2YJW8</accession>
<dbReference type="PROSITE" id="PS51257">
    <property type="entry name" value="PROKAR_LIPOPROTEIN"/>
    <property type="match status" value="1"/>
</dbReference>
<keyword evidence="6" id="KW-1185">Reference proteome</keyword>
<feature type="domain" description="YknX-like C-terminal permuted SH3-like" evidence="4">
    <location>
        <begin position="297"/>
        <end position="363"/>
    </location>
</feature>
<gene>
    <name evidence="5" type="ORF">WJU16_16215</name>
</gene>
<dbReference type="Gene3D" id="2.40.420.20">
    <property type="match status" value="1"/>
</dbReference>
<dbReference type="PANTHER" id="PTHR30469">
    <property type="entry name" value="MULTIDRUG RESISTANCE PROTEIN MDTA"/>
    <property type="match status" value="1"/>
</dbReference>
<comment type="similarity">
    <text evidence="1">Belongs to the membrane fusion protein (MFP) (TC 8.A.1) family.</text>
</comment>
<evidence type="ECO:0000259" key="2">
    <source>
        <dbReference type="Pfam" id="PF25954"/>
    </source>
</evidence>
<feature type="domain" description="CusB-like beta-barrel" evidence="2">
    <location>
        <begin position="217"/>
        <end position="288"/>
    </location>
</feature>
<dbReference type="InterPro" id="IPR006143">
    <property type="entry name" value="RND_pump_MFP"/>
</dbReference>
<dbReference type="InterPro" id="IPR058637">
    <property type="entry name" value="YknX-like_C"/>
</dbReference>
<dbReference type="RefSeq" id="WP_341834527.1">
    <property type="nucleotide sequence ID" value="NZ_CP149822.1"/>
</dbReference>
<sequence length="366" mass="39747">MNIINKTPGLALVAAVWLAGCGVSQSKPDNAKAESATVVTAFPLGKDIFSASLRTPGELQAFQQVDLYAKVNSFVRRLNVDVGSTVQAGQVLATMEAPELGSALAGAESRLRSQEAVYLASKANYDRLYQTSLTPGTVSQNDLDLAFAKQQSDFAQKEAAKAAYREFADQRNYLEIRAPFAGVISARNVSAGAYVGPSGKGSEMPLFTLQEQKKLRLVVAVPEAYTPYLKEKREVKFVVKSLGNREFSAVINRLAGALDSRLRAQRVEMDVINNDKLLLPGMVTEVHIPMQTADSVFVVPSSAVVNSTEKVFVIRINGQKSEWVDVKKGREADGKTEIFGNLREGDMLVEKANDEIRNGSAVSIKK</sequence>
<dbReference type="Pfam" id="PF25954">
    <property type="entry name" value="Beta-barrel_RND_2"/>
    <property type="match status" value="1"/>
</dbReference>
<dbReference type="NCBIfam" id="TIGR01730">
    <property type="entry name" value="RND_mfp"/>
    <property type="match status" value="1"/>
</dbReference>
<dbReference type="InterPro" id="IPR058647">
    <property type="entry name" value="BSH_CzcB-like"/>
</dbReference>
<dbReference type="Pfam" id="PF25973">
    <property type="entry name" value="BSH_CzcB"/>
    <property type="match status" value="1"/>
</dbReference>
<dbReference type="SUPFAM" id="SSF111369">
    <property type="entry name" value="HlyD-like secretion proteins"/>
    <property type="match status" value="1"/>
</dbReference>
<evidence type="ECO:0000259" key="3">
    <source>
        <dbReference type="Pfam" id="PF25973"/>
    </source>
</evidence>
<feature type="domain" description="CzcB-like barrel-sandwich hybrid" evidence="3">
    <location>
        <begin position="65"/>
        <end position="196"/>
    </location>
</feature>
<proteinExistence type="inferred from homology"/>
<dbReference type="Proteomes" id="UP001485459">
    <property type="component" value="Chromosome"/>
</dbReference>
<name>A0ABZ2YJW8_9BACT</name>
<dbReference type="EMBL" id="CP149822">
    <property type="protein sequence ID" value="WZN39547.1"/>
    <property type="molecule type" value="Genomic_DNA"/>
</dbReference>
<dbReference type="Pfam" id="PF25989">
    <property type="entry name" value="YknX_C"/>
    <property type="match status" value="1"/>
</dbReference>